<sequence length="62" mass="7256">MGDIPAQFLVKRLLSAPALRKKQMASRLVFYGKNKRKVYQGKRFMKNNLVELKHISKSFEDT</sequence>
<dbReference type="Proteomes" id="UP000886805">
    <property type="component" value="Unassembled WGS sequence"/>
</dbReference>
<name>A0A9D1X6J1_9FIRM</name>
<feature type="non-terminal residue" evidence="1">
    <location>
        <position position="62"/>
    </location>
</feature>
<comment type="caution">
    <text evidence="1">The sequence shown here is derived from an EMBL/GenBank/DDBJ whole genome shotgun (WGS) entry which is preliminary data.</text>
</comment>
<reference evidence="1" key="2">
    <citation type="submission" date="2021-04" db="EMBL/GenBank/DDBJ databases">
        <authorList>
            <person name="Gilroy R."/>
        </authorList>
    </citation>
    <scope>NUCLEOTIDE SEQUENCE</scope>
    <source>
        <strain evidence="1">ChiSxjej3B15-1167</strain>
    </source>
</reference>
<reference evidence="1" key="1">
    <citation type="journal article" date="2021" name="PeerJ">
        <title>Extensive microbial diversity within the chicken gut microbiome revealed by metagenomics and culture.</title>
        <authorList>
            <person name="Gilroy R."/>
            <person name="Ravi A."/>
            <person name="Getino M."/>
            <person name="Pursley I."/>
            <person name="Horton D.L."/>
            <person name="Alikhan N.F."/>
            <person name="Baker D."/>
            <person name="Gharbi K."/>
            <person name="Hall N."/>
            <person name="Watson M."/>
            <person name="Adriaenssens E.M."/>
            <person name="Foster-Nyarko E."/>
            <person name="Jarju S."/>
            <person name="Secka A."/>
            <person name="Antonio M."/>
            <person name="Oren A."/>
            <person name="Chaudhuri R.R."/>
            <person name="La Ragione R."/>
            <person name="Hildebrand F."/>
            <person name="Pallen M.J."/>
        </authorList>
    </citation>
    <scope>NUCLEOTIDE SEQUENCE</scope>
    <source>
        <strain evidence="1">ChiSxjej3B15-1167</strain>
    </source>
</reference>
<evidence type="ECO:0000313" key="1">
    <source>
        <dbReference type="EMBL" id="HIX73426.1"/>
    </source>
</evidence>
<organism evidence="1 2">
    <name type="scientific">Candidatus Anaerobutyricum stercoripullorum</name>
    <dbReference type="NCBI Taxonomy" id="2838456"/>
    <lineage>
        <taxon>Bacteria</taxon>
        <taxon>Bacillati</taxon>
        <taxon>Bacillota</taxon>
        <taxon>Clostridia</taxon>
        <taxon>Lachnospirales</taxon>
        <taxon>Lachnospiraceae</taxon>
        <taxon>Anaerobutyricum</taxon>
    </lineage>
</organism>
<evidence type="ECO:0000313" key="2">
    <source>
        <dbReference type="Proteomes" id="UP000886805"/>
    </source>
</evidence>
<dbReference type="AlphaFoldDB" id="A0A9D1X6J1"/>
<dbReference type="EMBL" id="DXEQ01000319">
    <property type="protein sequence ID" value="HIX73426.1"/>
    <property type="molecule type" value="Genomic_DNA"/>
</dbReference>
<proteinExistence type="predicted"/>
<accession>A0A9D1X6J1</accession>
<gene>
    <name evidence="1" type="ORF">H9849_10445</name>
</gene>
<protein>
    <submittedName>
        <fullName evidence="1">Uncharacterized protein</fullName>
    </submittedName>
</protein>